<keyword evidence="5 7" id="KW-1133">Transmembrane helix</keyword>
<keyword evidence="6 7" id="KW-0472">Membrane</keyword>
<evidence type="ECO:0000256" key="7">
    <source>
        <dbReference type="SAM" id="Phobius"/>
    </source>
</evidence>
<dbReference type="eggNOG" id="COG5557">
    <property type="taxonomic scope" value="Bacteria"/>
</dbReference>
<comment type="subcellular location">
    <subcellularLocation>
        <location evidence="1">Cell membrane</location>
        <topology evidence="1">Multi-pass membrane protein</topology>
    </subcellularLocation>
</comment>
<feature type="transmembrane region" description="Helical" evidence="7">
    <location>
        <begin position="257"/>
        <end position="277"/>
    </location>
</feature>
<evidence type="ECO:0000256" key="4">
    <source>
        <dbReference type="ARBA" id="ARBA00022692"/>
    </source>
</evidence>
<comment type="similarity">
    <text evidence="2">Belongs to the NrfD family.</text>
</comment>
<dbReference type="AlphaFoldDB" id="A0A1L7AIQ3"/>
<dbReference type="STRING" id="257708.RGI145_17790"/>
<feature type="transmembrane region" description="Helical" evidence="7">
    <location>
        <begin position="407"/>
        <end position="430"/>
    </location>
</feature>
<feature type="transmembrane region" description="Helical" evidence="7">
    <location>
        <begin position="155"/>
        <end position="179"/>
    </location>
</feature>
<evidence type="ECO:0000313" key="8">
    <source>
        <dbReference type="EMBL" id="APT58686.1"/>
    </source>
</evidence>
<evidence type="ECO:0000256" key="2">
    <source>
        <dbReference type="ARBA" id="ARBA00008929"/>
    </source>
</evidence>
<reference evidence="8 9" key="1">
    <citation type="submission" date="2016-05" db="EMBL/GenBank/DDBJ databases">
        <title>Complete Genome and Methylome Analysis of Psychrotrophic Bacterial Isolates from Antarctic Lake Untersee.</title>
        <authorList>
            <person name="Fomenkov A."/>
            <person name="Akimov V.N."/>
            <person name="Vasilyeva L.V."/>
            <person name="Andersen D."/>
            <person name="Vincze T."/>
            <person name="Roberts R.J."/>
        </authorList>
    </citation>
    <scope>NUCLEOTIDE SEQUENCE [LARGE SCALE GENOMIC DNA]</scope>
    <source>
        <strain evidence="8 9">U14-5</strain>
    </source>
</reference>
<sequence>MSGATDGLLPREASYGSLVGTVADPLLREKAGGRYRIAFLLALLVTLMMAAIITWLFAQGIGIFGNNTSVVWGFPIANYVWWIGIGNAGTFISAALLLTRQPWRAAINRFAEVMTIFAVSIAGLFPILHLGRPYRAYWVIPYPNSMGLWPQWDSALVWDAASIVAYLVFSVLFFFLGLIPDLATLRDRAQTRAGQRIYGALALGWRGSARHWQLHDTVYRAMAMIALPLVVSVHSVAALDFAASLMPGWSESIFPPYFVVGALFSGFGMVIVLAAAMRRGLGLQAVITPRHFEVMARVVLAGALAMGLSYGTEWFNDWYGGDAAERAHLHYLFHSPYTVLYLVMLFCNVIAPQLFWIGALRRRIWFVVLVAVVLNVGMWLERILIIWNTLSHTHLPATESVFHPTLWDWGLLAGTLGFFALLMLTVSRLLPVVAMHDMGKLLHRRRREG</sequence>
<feature type="transmembrane region" description="Helical" evidence="7">
    <location>
        <begin position="218"/>
        <end position="237"/>
    </location>
</feature>
<name>A0A1L7AIQ3_9PROT</name>
<dbReference type="GO" id="GO:0005886">
    <property type="term" value="C:plasma membrane"/>
    <property type="evidence" value="ECO:0007669"/>
    <property type="project" value="UniProtKB-SubCell"/>
</dbReference>
<dbReference type="PANTHER" id="PTHR43044">
    <property type="match status" value="1"/>
</dbReference>
<feature type="transmembrane region" description="Helical" evidence="7">
    <location>
        <begin position="79"/>
        <end position="98"/>
    </location>
</feature>
<dbReference type="KEGG" id="rgi:RGI145_17790"/>
<dbReference type="Proteomes" id="UP000185494">
    <property type="component" value="Chromosome 1"/>
</dbReference>
<dbReference type="RefSeq" id="WP_083670921.1">
    <property type="nucleotide sequence ID" value="NZ_CP015583.1"/>
</dbReference>
<evidence type="ECO:0000256" key="6">
    <source>
        <dbReference type="ARBA" id="ARBA00023136"/>
    </source>
</evidence>
<evidence type="ECO:0000256" key="1">
    <source>
        <dbReference type="ARBA" id="ARBA00004651"/>
    </source>
</evidence>
<dbReference type="Pfam" id="PF03916">
    <property type="entry name" value="NrfD"/>
    <property type="match status" value="1"/>
</dbReference>
<feature type="transmembrane region" description="Helical" evidence="7">
    <location>
        <begin position="110"/>
        <end position="128"/>
    </location>
</feature>
<keyword evidence="3" id="KW-1003">Cell membrane</keyword>
<proteinExistence type="inferred from homology"/>
<feature type="transmembrane region" description="Helical" evidence="7">
    <location>
        <begin position="298"/>
        <end position="315"/>
    </location>
</feature>
<dbReference type="InterPro" id="IPR005614">
    <property type="entry name" value="NrfD-like"/>
</dbReference>
<evidence type="ECO:0000256" key="5">
    <source>
        <dbReference type="ARBA" id="ARBA00022989"/>
    </source>
</evidence>
<protein>
    <submittedName>
        <fullName evidence="8">Hydrogenase</fullName>
    </submittedName>
</protein>
<evidence type="ECO:0000256" key="3">
    <source>
        <dbReference type="ARBA" id="ARBA00022475"/>
    </source>
</evidence>
<accession>A0A1L7AIQ3</accession>
<feature type="transmembrane region" description="Helical" evidence="7">
    <location>
        <begin position="364"/>
        <end position="387"/>
    </location>
</feature>
<evidence type="ECO:0000313" key="9">
    <source>
        <dbReference type="Proteomes" id="UP000185494"/>
    </source>
</evidence>
<feature type="transmembrane region" description="Helical" evidence="7">
    <location>
        <begin position="37"/>
        <end position="59"/>
    </location>
</feature>
<keyword evidence="4 7" id="KW-0812">Transmembrane</keyword>
<feature type="transmembrane region" description="Helical" evidence="7">
    <location>
        <begin position="335"/>
        <end position="357"/>
    </location>
</feature>
<dbReference type="EMBL" id="CP015583">
    <property type="protein sequence ID" value="APT58686.1"/>
    <property type="molecule type" value="Genomic_DNA"/>
</dbReference>
<dbReference type="PANTHER" id="PTHR43044:SF2">
    <property type="entry name" value="POLYSULPHIDE REDUCTASE NRFD"/>
    <property type="match status" value="1"/>
</dbReference>
<organism evidence="8 9">
    <name type="scientific">Roseomonas gilardii</name>
    <dbReference type="NCBI Taxonomy" id="257708"/>
    <lineage>
        <taxon>Bacteria</taxon>
        <taxon>Pseudomonadati</taxon>
        <taxon>Pseudomonadota</taxon>
        <taxon>Alphaproteobacteria</taxon>
        <taxon>Acetobacterales</taxon>
        <taxon>Roseomonadaceae</taxon>
        <taxon>Roseomonas</taxon>
    </lineage>
</organism>
<gene>
    <name evidence="8" type="ORF">RGI145_17790</name>
</gene>